<dbReference type="PANTHER" id="PTHR21240:SF28">
    <property type="entry name" value="ISO-OROTATE DECARBOXYLASE (EUROFUNG)"/>
    <property type="match status" value="1"/>
</dbReference>
<dbReference type="EMBL" id="CP146016">
    <property type="protein sequence ID" value="WWQ61202.1"/>
    <property type="molecule type" value="Genomic_DNA"/>
</dbReference>
<evidence type="ECO:0000256" key="1">
    <source>
        <dbReference type="ARBA" id="ARBA00023239"/>
    </source>
</evidence>
<dbReference type="SUPFAM" id="SSF51556">
    <property type="entry name" value="Metallo-dependent hydrolases"/>
    <property type="match status" value="1"/>
</dbReference>
<sequence>MSLSAPWTYVLPKEEEIIIARQVNDEIAKIVNKYPENFGGLATLPLNDVDASIIEAERAIKDLGLHGFIIGTGIGDKTIANKEYIPLLKKISQLGKPILIHPGTMPLDVILNEGVEAIVTSFIFETSYVVAKLALERILRDYNLTVIMPHGGGFIPYQIGRLDVGYSSYNMSKIKPSDDLKEFVYYDTVIYTKESLELLYKVVGEDHILFGTDHPFPISKQELFLNLIEEVFKDNNVKEKIFNKNSKRIFKLSK</sequence>
<keyword evidence="1" id="KW-0456">Lyase</keyword>
<dbReference type="Proteomes" id="UP001432202">
    <property type="component" value="Chromosome"/>
</dbReference>
<proteinExistence type="predicted"/>
<dbReference type="Pfam" id="PF04909">
    <property type="entry name" value="Amidohydro_2"/>
    <property type="match status" value="1"/>
</dbReference>
<dbReference type="AlphaFoldDB" id="A0AAX4L2S8"/>
<evidence type="ECO:0000313" key="3">
    <source>
        <dbReference type="EMBL" id="WWQ61202.1"/>
    </source>
</evidence>
<dbReference type="InterPro" id="IPR032465">
    <property type="entry name" value="ACMSD"/>
</dbReference>
<feature type="domain" description="Amidohydrolase-related" evidence="2">
    <location>
        <begin position="17"/>
        <end position="252"/>
    </location>
</feature>
<keyword evidence="4" id="KW-1185">Reference proteome</keyword>
<dbReference type="InterPro" id="IPR006680">
    <property type="entry name" value="Amidohydro-rel"/>
</dbReference>
<name>A0AAX4L2S8_9CREN</name>
<dbReference type="GO" id="GO:0016831">
    <property type="term" value="F:carboxy-lyase activity"/>
    <property type="evidence" value="ECO:0007669"/>
    <property type="project" value="InterPro"/>
</dbReference>
<organism evidence="3 4">
    <name type="scientific">Sulfolobus tengchongensis</name>
    <dbReference type="NCBI Taxonomy" id="207809"/>
    <lineage>
        <taxon>Archaea</taxon>
        <taxon>Thermoproteota</taxon>
        <taxon>Thermoprotei</taxon>
        <taxon>Sulfolobales</taxon>
        <taxon>Sulfolobaceae</taxon>
        <taxon>Sulfolobus</taxon>
    </lineage>
</organism>
<dbReference type="GeneID" id="89335847"/>
<dbReference type="RefSeq" id="WP_338603146.1">
    <property type="nucleotide sequence ID" value="NZ_CP146016.1"/>
</dbReference>
<dbReference type="PANTHER" id="PTHR21240">
    <property type="entry name" value="2-AMINO-3-CARBOXYLMUCONATE-6-SEMIALDEHYDE DECARBOXYLASE"/>
    <property type="match status" value="1"/>
</dbReference>
<evidence type="ECO:0000259" key="2">
    <source>
        <dbReference type="Pfam" id="PF04909"/>
    </source>
</evidence>
<dbReference type="Gene3D" id="3.20.20.140">
    <property type="entry name" value="Metal-dependent hydrolases"/>
    <property type="match status" value="1"/>
</dbReference>
<evidence type="ECO:0000313" key="4">
    <source>
        <dbReference type="Proteomes" id="UP001432202"/>
    </source>
</evidence>
<dbReference type="InterPro" id="IPR032466">
    <property type="entry name" value="Metal_Hydrolase"/>
</dbReference>
<dbReference type="GO" id="GO:0005829">
    <property type="term" value="C:cytosol"/>
    <property type="evidence" value="ECO:0007669"/>
    <property type="project" value="TreeGrafter"/>
</dbReference>
<protein>
    <submittedName>
        <fullName evidence="3">Amidohydrolase family protein</fullName>
    </submittedName>
</protein>
<dbReference type="GO" id="GO:0019748">
    <property type="term" value="P:secondary metabolic process"/>
    <property type="evidence" value="ECO:0007669"/>
    <property type="project" value="TreeGrafter"/>
</dbReference>
<accession>A0AAX4L2S8</accession>
<gene>
    <name evidence="3" type="ORF">V6M85_03725</name>
</gene>
<dbReference type="GO" id="GO:0016787">
    <property type="term" value="F:hydrolase activity"/>
    <property type="evidence" value="ECO:0007669"/>
    <property type="project" value="InterPro"/>
</dbReference>
<reference evidence="3 4" key="1">
    <citation type="submission" date="2024-02" db="EMBL/GenBank/DDBJ databases">
        <title>STSV induces naive adaptation in Sulfolobus.</title>
        <authorList>
            <person name="Xiang X."/>
            <person name="Song M."/>
        </authorList>
    </citation>
    <scope>NUCLEOTIDE SEQUENCE [LARGE SCALE GENOMIC DNA]</scope>
    <source>
        <strain evidence="3 4">RT2</strain>
    </source>
</reference>